<dbReference type="SUPFAM" id="SSF53335">
    <property type="entry name" value="S-adenosyl-L-methionine-dependent methyltransferases"/>
    <property type="match status" value="1"/>
</dbReference>
<dbReference type="Proteomes" id="UP001060414">
    <property type="component" value="Chromosome"/>
</dbReference>
<gene>
    <name evidence="2" type="ORF">L9S41_12015</name>
</gene>
<feature type="domain" description="Methyltransferase" evidence="1">
    <location>
        <begin position="51"/>
        <end position="139"/>
    </location>
</feature>
<organism evidence="2 3">
    <name type="scientific">Geoalkalibacter halelectricus</name>
    <dbReference type="NCBI Taxonomy" id="2847045"/>
    <lineage>
        <taxon>Bacteria</taxon>
        <taxon>Pseudomonadati</taxon>
        <taxon>Thermodesulfobacteriota</taxon>
        <taxon>Desulfuromonadia</taxon>
        <taxon>Desulfuromonadales</taxon>
        <taxon>Geoalkalibacteraceae</taxon>
        <taxon>Geoalkalibacter</taxon>
    </lineage>
</organism>
<dbReference type="Gene3D" id="2.20.130.10">
    <property type="entry name" value="CAC2371-like domains"/>
    <property type="match status" value="1"/>
</dbReference>
<evidence type="ECO:0000313" key="3">
    <source>
        <dbReference type="Proteomes" id="UP001060414"/>
    </source>
</evidence>
<accession>A0ABY5ZKY0</accession>
<dbReference type="InterPro" id="IPR029063">
    <property type="entry name" value="SAM-dependent_MTases_sf"/>
</dbReference>
<evidence type="ECO:0000313" key="2">
    <source>
        <dbReference type="EMBL" id="UWZ78409.1"/>
    </source>
</evidence>
<dbReference type="InterPro" id="IPR041698">
    <property type="entry name" value="Methyltransf_25"/>
</dbReference>
<evidence type="ECO:0000259" key="1">
    <source>
        <dbReference type="Pfam" id="PF13649"/>
    </source>
</evidence>
<keyword evidence="2" id="KW-0808">Transferase</keyword>
<name>A0ABY5ZKY0_9BACT</name>
<dbReference type="Pfam" id="PF13649">
    <property type="entry name" value="Methyltransf_25"/>
    <property type="match status" value="1"/>
</dbReference>
<reference evidence="2" key="1">
    <citation type="journal article" date="2022" name="Environ. Microbiol.">
        <title>Geoalkalibacter halelectricus SAP #1 sp. nov. possessing extracellular electron transfer and mineral#reducing capabilities from a haloalkaline environment.</title>
        <authorList>
            <person name="Yadav S."/>
            <person name="Singh R."/>
            <person name="Sundharam S.S."/>
            <person name="Chaudhary S."/>
            <person name="Krishnamurthi S."/>
            <person name="Patil S.A."/>
        </authorList>
    </citation>
    <scope>NUCLEOTIDE SEQUENCE</scope>
    <source>
        <strain evidence="2">SAP-1</strain>
    </source>
</reference>
<dbReference type="RefSeq" id="WP_260746761.1">
    <property type="nucleotide sequence ID" value="NZ_CP092109.1"/>
</dbReference>
<protein>
    <submittedName>
        <fullName evidence="2">Class I SAM-dependent methyltransferase</fullName>
    </submittedName>
</protein>
<dbReference type="GO" id="GO:0008168">
    <property type="term" value="F:methyltransferase activity"/>
    <property type="evidence" value="ECO:0007669"/>
    <property type="project" value="UniProtKB-KW"/>
</dbReference>
<keyword evidence="3" id="KW-1185">Reference proteome</keyword>
<dbReference type="PANTHER" id="PTHR43591">
    <property type="entry name" value="METHYLTRANSFERASE"/>
    <property type="match status" value="1"/>
</dbReference>
<dbReference type="EMBL" id="CP092109">
    <property type="protein sequence ID" value="UWZ78409.1"/>
    <property type="molecule type" value="Genomic_DNA"/>
</dbReference>
<keyword evidence="2" id="KW-0489">Methyltransferase</keyword>
<proteinExistence type="predicted"/>
<dbReference type="GO" id="GO:0032259">
    <property type="term" value="P:methylation"/>
    <property type="evidence" value="ECO:0007669"/>
    <property type="project" value="UniProtKB-KW"/>
</dbReference>
<dbReference type="CDD" id="cd02440">
    <property type="entry name" value="AdoMet_MTases"/>
    <property type="match status" value="1"/>
</dbReference>
<sequence>MAEPLDKIRLYNDLAWLWPLWGDHETEYAHYAAHVARLIATHAAPPATSLLSLACGGGKNLFTLKKHFSVTGLDLSPVMLRQAAALNPECAFVQADMRTFSLDILFDAIFLEDGVSHLICRTDLAATFARAYRHLRPGGVLVVTPDITTESFRQNQTTCAEAVARLKPPGVDVSFVENLYDPDPTDEHYEATILYLIRERGRLRIETDRWTLGLFPLAAWKQLLSVAGFVVHEHAYAQDDVQYPSLACVKSGA</sequence>
<dbReference type="Gene3D" id="3.40.50.150">
    <property type="entry name" value="Vaccinia Virus protein VP39"/>
    <property type="match status" value="1"/>
</dbReference>